<dbReference type="AlphaFoldDB" id="A0A0F9TEI6"/>
<protein>
    <submittedName>
        <fullName evidence="1">Uncharacterized protein</fullName>
    </submittedName>
</protein>
<proteinExistence type="predicted"/>
<name>A0A0F9TEI6_9ZZZZ</name>
<dbReference type="EMBL" id="LAZR01000275">
    <property type="protein sequence ID" value="KKN77644.1"/>
    <property type="molecule type" value="Genomic_DNA"/>
</dbReference>
<gene>
    <name evidence="1" type="ORF">LCGC14_0357690</name>
</gene>
<organism evidence="1">
    <name type="scientific">marine sediment metagenome</name>
    <dbReference type="NCBI Taxonomy" id="412755"/>
    <lineage>
        <taxon>unclassified sequences</taxon>
        <taxon>metagenomes</taxon>
        <taxon>ecological metagenomes</taxon>
    </lineage>
</organism>
<accession>A0A0F9TEI6</accession>
<comment type="caution">
    <text evidence="1">The sequence shown here is derived from an EMBL/GenBank/DDBJ whole genome shotgun (WGS) entry which is preliminary data.</text>
</comment>
<evidence type="ECO:0000313" key="1">
    <source>
        <dbReference type="EMBL" id="KKN77644.1"/>
    </source>
</evidence>
<sequence>MKRFRKYGWPEDIDIIPELSDEHLKKIRQYAPPVKTAQERKCDMALLDEMISRGLL</sequence>
<reference evidence="1" key="1">
    <citation type="journal article" date="2015" name="Nature">
        <title>Complex archaea that bridge the gap between prokaryotes and eukaryotes.</title>
        <authorList>
            <person name="Spang A."/>
            <person name="Saw J.H."/>
            <person name="Jorgensen S.L."/>
            <person name="Zaremba-Niedzwiedzka K."/>
            <person name="Martijn J."/>
            <person name="Lind A.E."/>
            <person name="van Eijk R."/>
            <person name="Schleper C."/>
            <person name="Guy L."/>
            <person name="Ettema T.J."/>
        </authorList>
    </citation>
    <scope>NUCLEOTIDE SEQUENCE</scope>
</reference>